<accession>A0A292PNU8</accession>
<dbReference type="Proteomes" id="UP001412239">
    <property type="component" value="Unassembled WGS sequence"/>
</dbReference>
<sequence length="116" mass="13205">MGSYVGIWGALEHGVLVVVSARGRVSDRDKLIAQCHVVVCVICGNGLCSYALPLLEYARVAKQNNWYWVQCYRWDNEARREAERCDHYVRILPTTMVFIRVVSPIILGSFVPKVLH</sequence>
<dbReference type="AlphaFoldDB" id="A0A292PNU8"/>
<keyword evidence="2" id="KW-1185">Reference proteome</keyword>
<protein>
    <submittedName>
        <fullName evidence="1">Uncharacterized protein</fullName>
    </submittedName>
</protein>
<dbReference type="EMBL" id="LN891145">
    <property type="protein sequence ID" value="CUS08167.1"/>
    <property type="molecule type" value="Genomic_DNA"/>
</dbReference>
<gene>
    <name evidence="1" type="ORF">GSTUAT00007749001</name>
</gene>
<reference evidence="1" key="1">
    <citation type="submission" date="2015-10" db="EMBL/GenBank/DDBJ databases">
        <authorList>
            <person name="Regsiter A."/>
            <person name="william w."/>
        </authorList>
    </citation>
    <scope>NUCLEOTIDE SEQUENCE</scope>
    <source>
        <strain evidence="1">Montdore</strain>
    </source>
</reference>
<organism evidence="1 2">
    <name type="scientific">Tuber aestivum</name>
    <name type="common">summer truffle</name>
    <dbReference type="NCBI Taxonomy" id="59557"/>
    <lineage>
        <taxon>Eukaryota</taxon>
        <taxon>Fungi</taxon>
        <taxon>Dikarya</taxon>
        <taxon>Ascomycota</taxon>
        <taxon>Pezizomycotina</taxon>
        <taxon>Pezizomycetes</taxon>
        <taxon>Pezizales</taxon>
        <taxon>Tuberaceae</taxon>
        <taxon>Tuber</taxon>
    </lineage>
</organism>
<name>A0A292PNU8_9PEZI</name>
<proteinExistence type="predicted"/>
<evidence type="ECO:0000313" key="2">
    <source>
        <dbReference type="Proteomes" id="UP001412239"/>
    </source>
</evidence>
<evidence type="ECO:0000313" key="1">
    <source>
        <dbReference type="EMBL" id="CUS08167.1"/>
    </source>
</evidence>